<name>A0A7C1JBN0_9THEO</name>
<gene>
    <name evidence="1" type="ORF">ENQ35_00340</name>
</gene>
<sequence length="61" mass="6931">MERRCILCGRKFETDAIEDTILEEEADELFAPPKKPASVCPLCQAKLKHEAEESQKTPKPM</sequence>
<evidence type="ECO:0000313" key="1">
    <source>
        <dbReference type="EMBL" id="HDW51193.1"/>
    </source>
</evidence>
<comment type="caution">
    <text evidence="1">The sequence shown here is derived from an EMBL/GenBank/DDBJ whole genome shotgun (WGS) entry which is preliminary data.</text>
</comment>
<dbReference type="EMBL" id="DSMV01000027">
    <property type="protein sequence ID" value="HDW51193.1"/>
    <property type="molecule type" value="Genomic_DNA"/>
</dbReference>
<organism evidence="1">
    <name type="scientific">Ammonifex degensii</name>
    <dbReference type="NCBI Taxonomy" id="42838"/>
    <lineage>
        <taxon>Bacteria</taxon>
        <taxon>Bacillati</taxon>
        <taxon>Bacillota</taxon>
        <taxon>Clostridia</taxon>
        <taxon>Thermoanaerobacterales</taxon>
        <taxon>Thermoanaerobacteraceae</taxon>
        <taxon>Ammonifex</taxon>
    </lineage>
</organism>
<accession>A0A7C1JBN0</accession>
<proteinExistence type="predicted"/>
<dbReference type="AlphaFoldDB" id="A0A7C1JBN0"/>
<protein>
    <recommendedName>
        <fullName evidence="2">DUF2197 domain-containing protein</fullName>
    </recommendedName>
</protein>
<reference evidence="1" key="1">
    <citation type="journal article" date="2020" name="mSystems">
        <title>Genome- and Community-Level Interaction Insights into Carbon Utilization and Element Cycling Functions of Hydrothermarchaeota in Hydrothermal Sediment.</title>
        <authorList>
            <person name="Zhou Z."/>
            <person name="Liu Y."/>
            <person name="Xu W."/>
            <person name="Pan J."/>
            <person name="Luo Z.H."/>
            <person name="Li M."/>
        </authorList>
    </citation>
    <scope>NUCLEOTIDE SEQUENCE [LARGE SCALE GENOMIC DNA]</scope>
    <source>
        <strain evidence="1">SpSt-301</strain>
    </source>
</reference>
<evidence type="ECO:0008006" key="2">
    <source>
        <dbReference type="Google" id="ProtNLM"/>
    </source>
</evidence>